<dbReference type="RefSeq" id="XP_013311136.1">
    <property type="nucleotide sequence ID" value="XM_013455682.1"/>
</dbReference>
<dbReference type="GeneID" id="25331259"/>
<dbReference type="AlphaFoldDB" id="A0A0D2CL65"/>
<dbReference type="SMART" id="SM00906">
    <property type="entry name" value="Fungal_trans"/>
    <property type="match status" value="1"/>
</dbReference>
<dbReference type="GO" id="GO:0006351">
    <property type="term" value="P:DNA-templated transcription"/>
    <property type="evidence" value="ECO:0007669"/>
    <property type="project" value="InterPro"/>
</dbReference>
<dbReference type="Pfam" id="PF04082">
    <property type="entry name" value="Fungal_trans"/>
    <property type="match status" value="1"/>
</dbReference>
<evidence type="ECO:0000313" key="5">
    <source>
        <dbReference type="Proteomes" id="UP000054342"/>
    </source>
</evidence>
<evidence type="ECO:0000256" key="1">
    <source>
        <dbReference type="ARBA" id="ARBA00023242"/>
    </source>
</evidence>
<gene>
    <name evidence="4" type="ORF">PV05_09351</name>
</gene>
<dbReference type="GO" id="GO:0003677">
    <property type="term" value="F:DNA binding"/>
    <property type="evidence" value="ECO:0007669"/>
    <property type="project" value="InterPro"/>
</dbReference>
<proteinExistence type="predicted"/>
<evidence type="ECO:0000259" key="3">
    <source>
        <dbReference type="SMART" id="SM00906"/>
    </source>
</evidence>
<dbReference type="InterPro" id="IPR007219">
    <property type="entry name" value="XnlR_reg_dom"/>
</dbReference>
<evidence type="ECO:0000313" key="4">
    <source>
        <dbReference type="EMBL" id="KIW50552.1"/>
    </source>
</evidence>
<accession>A0A0D2CL65</accession>
<evidence type="ECO:0000256" key="2">
    <source>
        <dbReference type="SAM" id="MobiDB-lite"/>
    </source>
</evidence>
<dbReference type="GO" id="GO:0008270">
    <property type="term" value="F:zinc ion binding"/>
    <property type="evidence" value="ECO:0007669"/>
    <property type="project" value="InterPro"/>
</dbReference>
<feature type="domain" description="Xylanolytic transcriptional activator regulatory" evidence="3">
    <location>
        <begin position="319"/>
        <end position="394"/>
    </location>
</feature>
<dbReference type="CDD" id="cd12148">
    <property type="entry name" value="fungal_TF_MHR"/>
    <property type="match status" value="1"/>
</dbReference>
<name>A0A0D2CL65_9EURO</name>
<dbReference type="HOGENOM" id="CLU_011910_2_0_1"/>
<organism evidence="4 5">
    <name type="scientific">Exophiala xenobiotica</name>
    <dbReference type="NCBI Taxonomy" id="348802"/>
    <lineage>
        <taxon>Eukaryota</taxon>
        <taxon>Fungi</taxon>
        <taxon>Dikarya</taxon>
        <taxon>Ascomycota</taxon>
        <taxon>Pezizomycotina</taxon>
        <taxon>Eurotiomycetes</taxon>
        <taxon>Chaetothyriomycetidae</taxon>
        <taxon>Chaetothyriales</taxon>
        <taxon>Herpotrichiellaceae</taxon>
        <taxon>Exophiala</taxon>
    </lineage>
</organism>
<dbReference type="OrthoDB" id="5296287at2759"/>
<dbReference type="InterPro" id="IPR053230">
    <property type="entry name" value="Trans_reg_galc"/>
</dbReference>
<keyword evidence="1" id="KW-0539">Nucleus</keyword>
<feature type="region of interest" description="Disordered" evidence="2">
    <location>
        <begin position="51"/>
        <end position="111"/>
    </location>
</feature>
<keyword evidence="5" id="KW-1185">Reference proteome</keyword>
<protein>
    <recommendedName>
        <fullName evidence="3">Xylanolytic transcriptional activator regulatory domain-containing protein</fullName>
    </recommendedName>
</protein>
<reference evidence="4 5" key="1">
    <citation type="submission" date="2015-01" db="EMBL/GenBank/DDBJ databases">
        <title>The Genome Sequence of Exophiala xenobiotica CBS118157.</title>
        <authorList>
            <consortium name="The Broad Institute Genomics Platform"/>
            <person name="Cuomo C."/>
            <person name="de Hoog S."/>
            <person name="Gorbushina A."/>
            <person name="Stielow B."/>
            <person name="Teixiera M."/>
            <person name="Abouelleil A."/>
            <person name="Chapman S.B."/>
            <person name="Priest M."/>
            <person name="Young S.K."/>
            <person name="Wortman J."/>
            <person name="Nusbaum C."/>
            <person name="Birren B."/>
        </authorList>
    </citation>
    <scope>NUCLEOTIDE SEQUENCE [LARGE SCALE GENOMIC DNA]</scope>
    <source>
        <strain evidence="4 5">CBS 118157</strain>
    </source>
</reference>
<dbReference type="Proteomes" id="UP000054342">
    <property type="component" value="Unassembled WGS sequence"/>
</dbReference>
<dbReference type="PANTHER" id="PTHR47654:SF5">
    <property type="entry name" value="TRANSCRIPTION FACTOR DOMAIN-CONTAINING PROTEIN"/>
    <property type="match status" value="1"/>
</dbReference>
<dbReference type="EMBL" id="KN847322">
    <property type="protein sequence ID" value="KIW50552.1"/>
    <property type="molecule type" value="Genomic_DNA"/>
</dbReference>
<feature type="compositionally biased region" description="Polar residues" evidence="2">
    <location>
        <begin position="53"/>
        <end position="89"/>
    </location>
</feature>
<dbReference type="PANTHER" id="PTHR47654">
    <property type="entry name" value="ZN(II)2CYS6 TRANSCRIPTION FACTOR (EUROFUNG)-RELATED"/>
    <property type="match status" value="1"/>
</dbReference>
<sequence>MSTAPGRDLAESLERIGELQNENQILLTALRSLGSRDDFDSSRHSDVLDILSKYSTEPSESGQDSGSQSMTVASSSMKQSTTQDTTQPTEPGAVSGERTAPSDVGSPGKQGELAHVVDLDGGSGASGFVGKMSEMSWFRRALEVVHKQHPRETEYSRFATGEMDHSLTIAKDFSFYMDDVDVLAFDEDTIDPYEWPSGQDAYLLMEAFFHAMQGAYPFVVRETFLQTMLSYPQERMMPTWSQRRWLAQANLVWAIGAKWLHISKLDQQSDEDRHMLFYARARALGLDHRVVFDHPDIDRIQGIGLLAYYLLINGSITRAWNTLGHATRHATALGLHLKVSDPALDEAERARRARTWYALYCLEVLIAEITGRPKSIFLSDVTTPTDLLQRQEHIEDGNVEDSDYMSALESRRMWLEFLRARRDISQVMTGGMVPLTSFSSLGRGVSPHYFPHRIHLCRLSDKIATKLYSGTSDSTWAQVQGKIGELQTDLRFWTKSLPDELNLQSDVTMDTDPRARIELALYYHSVQMILHRPCLCDIVIENQSSASQEFNLSSARACVHAAMSLLAIMPDNPSAHESYQLLPWWALLHYVAQATAVFMLEMALDCQHFRNEIPEVVNYLRKAMAYIWCMTQSSLSAYRAWRLFRNLLSCIQDQNDQYQAVDIPQFAPVPKGWTDAHEAAITMSFFMPEAGGKVDAQSRQRVG</sequence>